<dbReference type="OrthoDB" id="9788481at2"/>
<sequence>MIILIYGASHTGKTALAQKLLEKYKYPYLSIDHLKMGLIRSGQTTLTPMDDEELTPYLWNIVKEMIKTAVENGQHLIVEGCYIPFDWRESFDENYLREIRAFCLVMTESYIEHNFDTIKRFACVIENRLDDSGLNREELTSENKRNFDMCRKLGESYILIDERYDIDDAVERIIRSK</sequence>
<dbReference type="KEGG" id="ral:Rumal_3965"/>
<geneLocation type="plasmid" evidence="1 2">
    <name>pRUMAL02</name>
</geneLocation>
<name>E6UL42_RUMA7</name>
<dbReference type="Gene3D" id="3.40.50.300">
    <property type="entry name" value="P-loop containing nucleotide triphosphate hydrolases"/>
    <property type="match status" value="1"/>
</dbReference>
<organism evidence="1 2">
    <name type="scientific">Ruminococcus albus (strain ATCC 27210 / DSM 20455 / JCM 14654 / NCDO 2250 / 7)</name>
    <dbReference type="NCBI Taxonomy" id="697329"/>
    <lineage>
        <taxon>Bacteria</taxon>
        <taxon>Bacillati</taxon>
        <taxon>Bacillota</taxon>
        <taxon>Clostridia</taxon>
        <taxon>Eubacteriales</taxon>
        <taxon>Oscillospiraceae</taxon>
        <taxon>Ruminococcus</taxon>
    </lineage>
</organism>
<dbReference type="SUPFAM" id="SSF52540">
    <property type="entry name" value="P-loop containing nucleoside triphosphate hydrolases"/>
    <property type="match status" value="1"/>
</dbReference>
<evidence type="ECO:0000313" key="2">
    <source>
        <dbReference type="Proteomes" id="UP000006919"/>
    </source>
</evidence>
<protein>
    <recommendedName>
        <fullName evidence="3">Adenylate kinase</fullName>
    </recommendedName>
</protein>
<dbReference type="EMBL" id="CP002405">
    <property type="protein sequence ID" value="ADU24388.1"/>
    <property type="molecule type" value="Genomic_DNA"/>
</dbReference>
<dbReference type="Pfam" id="PF13671">
    <property type="entry name" value="AAA_33"/>
    <property type="match status" value="1"/>
</dbReference>
<accession>E6UL42</accession>
<dbReference type="RefSeq" id="WP_013483925.1">
    <property type="nucleotide sequence ID" value="NC_014825.1"/>
</dbReference>
<evidence type="ECO:0008006" key="3">
    <source>
        <dbReference type="Google" id="ProtNLM"/>
    </source>
</evidence>
<keyword evidence="1" id="KW-0614">Plasmid</keyword>
<dbReference type="InterPro" id="IPR027417">
    <property type="entry name" value="P-loop_NTPase"/>
</dbReference>
<evidence type="ECO:0000313" key="1">
    <source>
        <dbReference type="EMBL" id="ADU24388.1"/>
    </source>
</evidence>
<dbReference type="HOGENOM" id="CLU_133665_0_0_9"/>
<reference evidence="2" key="1">
    <citation type="journal article" date="2011" name="J. Bacteriol.">
        <title>Complete genome of the cellulolytic ruminal bacterium Ruminococcus albus 7.</title>
        <authorList>
            <person name="Suen G."/>
            <person name="Stevenson D.M."/>
            <person name="Bruce D.C."/>
            <person name="Chertkov O."/>
            <person name="Copeland A."/>
            <person name="Cheng J.F."/>
            <person name="Detter C."/>
            <person name="Detter J.C."/>
            <person name="Goodwin L.A."/>
            <person name="Han C.S."/>
            <person name="Hauser L.J."/>
            <person name="Ivanova N.N."/>
            <person name="Kyrpides N.C."/>
            <person name="Land M.L."/>
            <person name="Lapidus A."/>
            <person name="Lucas S."/>
            <person name="Ovchinnikova G."/>
            <person name="Pitluck S."/>
            <person name="Tapia R."/>
            <person name="Woyke T."/>
            <person name="Boyum J."/>
            <person name="Mead D."/>
            <person name="Weimer P.J."/>
        </authorList>
    </citation>
    <scope>NUCLEOTIDE SEQUENCE [LARGE SCALE GENOMIC DNA]</scope>
    <source>
        <strain evidence="2">ATCC 27210 / DSM 20455 / JCM 14654 / NCDO 2250 / 7</strain>
        <plasmid evidence="2">pRUMAL02</plasmid>
    </source>
</reference>
<dbReference type="Proteomes" id="UP000006919">
    <property type="component" value="Plasmid pRUMAL02"/>
</dbReference>
<gene>
    <name evidence="1" type="ordered locus">Rumal_3965</name>
</gene>
<dbReference type="AlphaFoldDB" id="E6UL42"/>
<proteinExistence type="predicted"/>